<organism evidence="1">
    <name type="scientific">Panicum hallii</name>
    <dbReference type="NCBI Taxonomy" id="206008"/>
    <lineage>
        <taxon>Eukaryota</taxon>
        <taxon>Viridiplantae</taxon>
        <taxon>Streptophyta</taxon>
        <taxon>Embryophyta</taxon>
        <taxon>Tracheophyta</taxon>
        <taxon>Spermatophyta</taxon>
        <taxon>Magnoliopsida</taxon>
        <taxon>Liliopsida</taxon>
        <taxon>Poales</taxon>
        <taxon>Poaceae</taxon>
        <taxon>PACMAD clade</taxon>
        <taxon>Panicoideae</taxon>
        <taxon>Panicodae</taxon>
        <taxon>Paniceae</taxon>
        <taxon>Panicinae</taxon>
        <taxon>Panicum</taxon>
        <taxon>Panicum sect. Panicum</taxon>
    </lineage>
</organism>
<proteinExistence type="predicted"/>
<dbReference type="AlphaFoldDB" id="A0A2T8INR0"/>
<gene>
    <name evidence="1" type="ORF">PAHAL_5G479200</name>
</gene>
<name>A0A2T8INR0_9POAL</name>
<dbReference type="Proteomes" id="UP000243499">
    <property type="component" value="Chromosome 5"/>
</dbReference>
<dbReference type="Gramene" id="PVH39324">
    <property type="protein sequence ID" value="PVH39324"/>
    <property type="gene ID" value="PAHAL_5G479200"/>
</dbReference>
<reference evidence="1" key="1">
    <citation type="submission" date="2018-04" db="EMBL/GenBank/DDBJ databases">
        <title>WGS assembly of Panicum hallii.</title>
        <authorList>
            <person name="Lovell J."/>
            <person name="Jenkins J."/>
            <person name="Lowry D."/>
            <person name="Mamidi S."/>
            <person name="Sreedasyam A."/>
            <person name="Weng X."/>
            <person name="Barry K."/>
            <person name="Bonette J."/>
            <person name="Campitelli B."/>
            <person name="Daum C."/>
            <person name="Gordon S."/>
            <person name="Gould B."/>
            <person name="Lipzen A."/>
            <person name="Macqueen A."/>
            <person name="Palacio-Mejia J."/>
            <person name="Plott C."/>
            <person name="Shakirov E."/>
            <person name="Shu S."/>
            <person name="Yoshinaga Y."/>
            <person name="Zane M."/>
            <person name="Rokhsar D."/>
            <person name="Grimwood J."/>
            <person name="Schmutz J."/>
            <person name="Juenger T."/>
        </authorList>
    </citation>
    <scope>NUCLEOTIDE SEQUENCE [LARGE SCALE GENOMIC DNA]</scope>
    <source>
        <strain evidence="1">FIL2</strain>
    </source>
</reference>
<protein>
    <submittedName>
        <fullName evidence="1">Uncharacterized protein</fullName>
    </submittedName>
</protein>
<evidence type="ECO:0000313" key="1">
    <source>
        <dbReference type="EMBL" id="PVH39324.1"/>
    </source>
</evidence>
<sequence length="55" mass="6430">MEQSARFRAYPFQRFLLLDGGSICRCKNVIWNTPWDVLALMDASCITMRQPFFAL</sequence>
<dbReference type="EMBL" id="CM008050">
    <property type="protein sequence ID" value="PVH39324.1"/>
    <property type="molecule type" value="Genomic_DNA"/>
</dbReference>
<accession>A0A2T8INR0</accession>